<evidence type="ECO:0000313" key="3">
    <source>
        <dbReference type="Proteomes" id="UP000231693"/>
    </source>
</evidence>
<evidence type="ECO:0000313" key="2">
    <source>
        <dbReference type="EMBL" id="PJJ74080.1"/>
    </source>
</evidence>
<dbReference type="PANTHER" id="PTHR10151">
    <property type="entry name" value="ECTONUCLEOTIDE PYROPHOSPHATASE/PHOSPHODIESTERASE"/>
    <property type="match status" value="1"/>
</dbReference>
<dbReference type="SUPFAM" id="SSF53649">
    <property type="entry name" value="Alkaline phosphatase-like"/>
    <property type="match status" value="1"/>
</dbReference>
<dbReference type="InterPro" id="IPR017850">
    <property type="entry name" value="Alkaline_phosphatase_core_sf"/>
</dbReference>
<organism evidence="2 3">
    <name type="scientific">Sediminihabitans luteus</name>
    <dbReference type="NCBI Taxonomy" id="1138585"/>
    <lineage>
        <taxon>Bacteria</taxon>
        <taxon>Bacillati</taxon>
        <taxon>Actinomycetota</taxon>
        <taxon>Actinomycetes</taxon>
        <taxon>Micrococcales</taxon>
        <taxon>Cellulomonadaceae</taxon>
        <taxon>Sediminihabitans</taxon>
    </lineage>
</organism>
<evidence type="ECO:0000256" key="1">
    <source>
        <dbReference type="SAM" id="SignalP"/>
    </source>
</evidence>
<accession>A0A2M9CQ71</accession>
<dbReference type="AlphaFoldDB" id="A0A2M9CQ71"/>
<dbReference type="EMBL" id="PGFE01000002">
    <property type="protein sequence ID" value="PJJ74080.1"/>
    <property type="molecule type" value="Genomic_DNA"/>
</dbReference>
<feature type="chain" id="PRO_5038488250" evidence="1">
    <location>
        <begin position="17"/>
        <end position="386"/>
    </location>
</feature>
<gene>
    <name evidence="2" type="ORF">CLV28_1569</name>
</gene>
<dbReference type="GO" id="GO:0016787">
    <property type="term" value="F:hydrolase activity"/>
    <property type="evidence" value="ECO:0007669"/>
    <property type="project" value="UniProtKB-ARBA"/>
</dbReference>
<sequence length="386" mass="40287">MTAAALPAGFVAPAYAGRSLAAVLPAAAGALGVDLTTSTGIVAAQARATLALPSAERVCVVLVDGLGYRNLAERSGHAPFLRSLLAGSEPLVTCAPSTTAAALATFGTGTSPGTTGMVGYTQRDRLTGALATMVSWDGASDPLEVQRETTVLETLAAAGTPVTTVGPRRFQGSGMTRAALRGSRYRVAERLADRVDAAVDVLARPGLAYLYWEEVDHTGHVHGVDSWQWGDRLEATDGELASLVRRLPRGTLVIVTADHGMVDVDPSVRRDVAHDPRLAQDVDLVGGEPRAVHLYTDRADDVAARWTDVLGDDAYVVRRDDAVEAGLFGAVRPDNLGVLGDVLVLSTGLATVVDSRTQSAASIALRGMHGSLTETEMLVPGLVHQS</sequence>
<protein>
    <submittedName>
        <fullName evidence="2">Type I phosphodiesterase/nucleotide pyrophosphatase</fullName>
    </submittedName>
</protein>
<comment type="caution">
    <text evidence="2">The sequence shown here is derived from an EMBL/GenBank/DDBJ whole genome shotgun (WGS) entry which is preliminary data.</text>
</comment>
<dbReference type="PANTHER" id="PTHR10151:SF120">
    <property type="entry name" value="BIS(5'-ADENOSYL)-TRIPHOSPHATASE"/>
    <property type="match status" value="1"/>
</dbReference>
<keyword evidence="3" id="KW-1185">Reference proteome</keyword>
<dbReference type="RefSeq" id="WP_100422748.1">
    <property type="nucleotide sequence ID" value="NZ_BOOX01000002.1"/>
</dbReference>
<name>A0A2M9CQ71_9CELL</name>
<keyword evidence="1" id="KW-0732">Signal</keyword>
<dbReference type="Gene3D" id="3.40.720.10">
    <property type="entry name" value="Alkaline Phosphatase, subunit A"/>
    <property type="match status" value="1"/>
</dbReference>
<proteinExistence type="predicted"/>
<dbReference type="InterPro" id="IPR002591">
    <property type="entry name" value="Phosphodiest/P_Trfase"/>
</dbReference>
<feature type="signal peptide" evidence="1">
    <location>
        <begin position="1"/>
        <end position="16"/>
    </location>
</feature>
<dbReference type="OrthoDB" id="9779267at2"/>
<dbReference type="Proteomes" id="UP000231693">
    <property type="component" value="Unassembled WGS sequence"/>
</dbReference>
<dbReference type="Pfam" id="PF01663">
    <property type="entry name" value="Phosphodiest"/>
    <property type="match status" value="1"/>
</dbReference>
<reference evidence="2 3" key="1">
    <citation type="submission" date="2017-11" db="EMBL/GenBank/DDBJ databases">
        <title>Genomic Encyclopedia of Archaeal and Bacterial Type Strains, Phase II (KMG-II): From Individual Species to Whole Genera.</title>
        <authorList>
            <person name="Goeker M."/>
        </authorList>
    </citation>
    <scope>NUCLEOTIDE SEQUENCE [LARGE SCALE GENOMIC DNA]</scope>
    <source>
        <strain evidence="2 3">DSM 25478</strain>
    </source>
</reference>